<evidence type="ECO:0000256" key="3">
    <source>
        <dbReference type="ARBA" id="ARBA00011276"/>
    </source>
</evidence>
<keyword evidence="12" id="KW-1185">Reference proteome</keyword>
<evidence type="ECO:0000256" key="7">
    <source>
        <dbReference type="ARBA" id="ARBA00022989"/>
    </source>
</evidence>
<comment type="subunit">
    <text evidence="3">Component of the ER membrane protein complex (EMC).</text>
</comment>
<evidence type="ECO:0000313" key="11">
    <source>
        <dbReference type="EMBL" id="CAG5106620.1"/>
    </source>
</evidence>
<reference evidence="11 12" key="1">
    <citation type="submission" date="2021-04" db="EMBL/GenBank/DDBJ databases">
        <authorList>
            <person name="Bliznina A."/>
        </authorList>
    </citation>
    <scope>NUCLEOTIDE SEQUENCE [LARGE SCALE GENOMIC DNA]</scope>
</reference>
<comment type="subcellular location">
    <subcellularLocation>
        <location evidence="1">Endoplasmic reticulum membrane</location>
        <topology evidence="1">Multi-pass membrane protein</topology>
    </subcellularLocation>
</comment>
<dbReference type="Proteomes" id="UP001158576">
    <property type="component" value="Chromosome 1"/>
</dbReference>
<accession>A0ABN7T1R5</accession>
<sequence length="275" mass="31260">MTVPDVTAGQEKSPRSPILVKKEIIWSSSQGCRKMKMPVESTCSLDSDYDIEERPLFNDNPEPSGATEMLQEVLNMSTEGDLLEDIPSEEIFSFLERREIEMEVQKRKMASKWIIDTPSPRERELPAPVGFSRERMALAQAQANQKNGPDQALLDKRNWDIALKNFKSLPMTLFMFYMIGDSINIMPILMIGGYLFSNLMALMKMKSVVDQLAKNSPDHYILHITVWFLGQLTAIGALMWKCNRMGLLPTHPSDWLAFRDPIINMHELAGGHAEL</sequence>
<evidence type="ECO:0000256" key="10">
    <source>
        <dbReference type="SAM" id="Phobius"/>
    </source>
</evidence>
<comment type="similarity">
    <text evidence="2">Belongs to the EMC4 family.</text>
</comment>
<dbReference type="Pfam" id="PF06417">
    <property type="entry name" value="EMC4"/>
    <property type="match status" value="1"/>
</dbReference>
<gene>
    <name evidence="11" type="ORF">OKIOD_LOCUS11688</name>
</gene>
<evidence type="ECO:0000256" key="9">
    <source>
        <dbReference type="ARBA" id="ARBA00031143"/>
    </source>
</evidence>
<keyword evidence="8 10" id="KW-0472">Membrane</keyword>
<evidence type="ECO:0000313" key="12">
    <source>
        <dbReference type="Proteomes" id="UP001158576"/>
    </source>
</evidence>
<organism evidence="11 12">
    <name type="scientific">Oikopleura dioica</name>
    <name type="common">Tunicate</name>
    <dbReference type="NCBI Taxonomy" id="34765"/>
    <lineage>
        <taxon>Eukaryota</taxon>
        <taxon>Metazoa</taxon>
        <taxon>Chordata</taxon>
        <taxon>Tunicata</taxon>
        <taxon>Appendicularia</taxon>
        <taxon>Copelata</taxon>
        <taxon>Oikopleuridae</taxon>
        <taxon>Oikopleura</taxon>
    </lineage>
</organism>
<evidence type="ECO:0000256" key="5">
    <source>
        <dbReference type="ARBA" id="ARBA00022692"/>
    </source>
</evidence>
<keyword evidence="6" id="KW-0256">Endoplasmic reticulum</keyword>
<feature type="transmembrane region" description="Helical" evidence="10">
    <location>
        <begin position="174"/>
        <end position="196"/>
    </location>
</feature>
<dbReference type="PANTHER" id="PTHR19315">
    <property type="entry name" value="ER MEMBRANE PROTEIN COMPLEX SUBUNIT 4"/>
    <property type="match status" value="1"/>
</dbReference>
<evidence type="ECO:0000256" key="6">
    <source>
        <dbReference type="ARBA" id="ARBA00022824"/>
    </source>
</evidence>
<evidence type="ECO:0000256" key="2">
    <source>
        <dbReference type="ARBA" id="ARBA00007715"/>
    </source>
</evidence>
<proteinExistence type="inferred from homology"/>
<dbReference type="EMBL" id="OU015566">
    <property type="protein sequence ID" value="CAG5106620.1"/>
    <property type="molecule type" value="Genomic_DNA"/>
</dbReference>
<dbReference type="InterPro" id="IPR009445">
    <property type="entry name" value="TMEM85/Emc4"/>
</dbReference>
<evidence type="ECO:0000256" key="8">
    <source>
        <dbReference type="ARBA" id="ARBA00023136"/>
    </source>
</evidence>
<feature type="transmembrane region" description="Helical" evidence="10">
    <location>
        <begin position="220"/>
        <end position="240"/>
    </location>
</feature>
<keyword evidence="5 10" id="KW-0812">Transmembrane</keyword>
<name>A0ABN7T1R5_OIKDI</name>
<protein>
    <recommendedName>
        <fullName evidence="4">ER membrane protein complex subunit 4</fullName>
    </recommendedName>
    <alternativeName>
        <fullName evidence="9">Transmembrane protein 85</fullName>
    </alternativeName>
</protein>
<keyword evidence="7 10" id="KW-1133">Transmembrane helix</keyword>
<evidence type="ECO:0000256" key="1">
    <source>
        <dbReference type="ARBA" id="ARBA00004477"/>
    </source>
</evidence>
<evidence type="ECO:0000256" key="4">
    <source>
        <dbReference type="ARBA" id="ARBA00020820"/>
    </source>
</evidence>